<dbReference type="InterPro" id="IPR045596">
    <property type="entry name" value="DUF6459"/>
</dbReference>
<sequence length="146" mass="15946">MTTNAAHQTHRSSRISSSLDVAEYFAPQPTATAELPDPEPLVRNLTRGVLEVLAGVREVEQLARWLSEDAFRVLVTRANLSARARSARQVAPARPVYSITAVRLCEPADGVVEASAVVTMPTRTRAVAMRLEGRDGRWRATSLALL</sequence>
<dbReference type="AlphaFoldDB" id="A0A7D5ITZ3"/>
<reference evidence="1 2" key="1">
    <citation type="submission" date="2020-06" db="EMBL/GenBank/DDBJ databases">
        <authorList>
            <person name="Jo H."/>
        </authorList>
    </citation>
    <scope>NUCLEOTIDE SEQUENCE [LARGE SCALE GENOMIC DNA]</scope>
    <source>
        <strain evidence="1 2">I46</strain>
    </source>
</reference>
<dbReference type="Proteomes" id="UP000509638">
    <property type="component" value="Chromosome"/>
</dbReference>
<organism evidence="1 2">
    <name type="scientific">Microbacterium oleivorans</name>
    <dbReference type="NCBI Taxonomy" id="273677"/>
    <lineage>
        <taxon>Bacteria</taxon>
        <taxon>Bacillati</taxon>
        <taxon>Actinomycetota</taxon>
        <taxon>Actinomycetes</taxon>
        <taxon>Micrococcales</taxon>
        <taxon>Microbacteriaceae</taxon>
        <taxon>Microbacterium</taxon>
    </lineage>
</organism>
<dbReference type="EMBL" id="CP058316">
    <property type="protein sequence ID" value="QLD12594.1"/>
    <property type="molecule type" value="Genomic_DNA"/>
</dbReference>
<evidence type="ECO:0000313" key="2">
    <source>
        <dbReference type="Proteomes" id="UP000509638"/>
    </source>
</evidence>
<gene>
    <name evidence="1" type="ORF">HW566_12925</name>
</gene>
<accession>A0A7D5ITZ3</accession>
<dbReference type="RefSeq" id="WP_178013481.1">
    <property type="nucleotide sequence ID" value="NZ_CP058316.1"/>
</dbReference>
<protein>
    <submittedName>
        <fullName evidence="1">3-hydroxyacyl-CoA dehydrogenase</fullName>
    </submittedName>
</protein>
<proteinExistence type="predicted"/>
<name>A0A7D5ITZ3_9MICO</name>
<dbReference type="Pfam" id="PF20060">
    <property type="entry name" value="DUF6459"/>
    <property type="match status" value="1"/>
</dbReference>
<evidence type="ECO:0000313" key="1">
    <source>
        <dbReference type="EMBL" id="QLD12594.1"/>
    </source>
</evidence>